<organism evidence="2 3">
    <name type="scientific">Piedraia hortae CBS 480.64</name>
    <dbReference type="NCBI Taxonomy" id="1314780"/>
    <lineage>
        <taxon>Eukaryota</taxon>
        <taxon>Fungi</taxon>
        <taxon>Dikarya</taxon>
        <taxon>Ascomycota</taxon>
        <taxon>Pezizomycotina</taxon>
        <taxon>Dothideomycetes</taxon>
        <taxon>Dothideomycetidae</taxon>
        <taxon>Capnodiales</taxon>
        <taxon>Piedraiaceae</taxon>
        <taxon>Piedraia</taxon>
    </lineage>
</organism>
<feature type="compositionally biased region" description="Pro residues" evidence="1">
    <location>
        <begin position="54"/>
        <end position="73"/>
    </location>
</feature>
<keyword evidence="3" id="KW-1185">Reference proteome</keyword>
<evidence type="ECO:0000313" key="3">
    <source>
        <dbReference type="Proteomes" id="UP000799421"/>
    </source>
</evidence>
<sequence length="176" mass="18318">MPAPTGTAYPASRPGQSVQPSPTRTVPTEARSEPPPPQPGAAPVPSYASVGNSGPPPPQPGASPSSRLPPPPRAGEMPSQSSIPPPQQNMAPTRSTMPMGPVSGRAPRPSSVEHAPGYVQNIYAQQTYDHEPQGQQSKRMSLGDSSLVDTAKGWLGAAGSKLAEFEEGAWRRINGK</sequence>
<reference evidence="2" key="1">
    <citation type="journal article" date="2020" name="Stud. Mycol.">
        <title>101 Dothideomycetes genomes: a test case for predicting lifestyles and emergence of pathogens.</title>
        <authorList>
            <person name="Haridas S."/>
            <person name="Albert R."/>
            <person name="Binder M."/>
            <person name="Bloem J."/>
            <person name="Labutti K."/>
            <person name="Salamov A."/>
            <person name="Andreopoulos B."/>
            <person name="Baker S."/>
            <person name="Barry K."/>
            <person name="Bills G."/>
            <person name="Bluhm B."/>
            <person name="Cannon C."/>
            <person name="Castanera R."/>
            <person name="Culley D."/>
            <person name="Daum C."/>
            <person name="Ezra D."/>
            <person name="Gonzalez J."/>
            <person name="Henrissat B."/>
            <person name="Kuo A."/>
            <person name="Liang C."/>
            <person name="Lipzen A."/>
            <person name="Lutzoni F."/>
            <person name="Magnuson J."/>
            <person name="Mondo S."/>
            <person name="Nolan M."/>
            <person name="Ohm R."/>
            <person name="Pangilinan J."/>
            <person name="Park H.-J."/>
            <person name="Ramirez L."/>
            <person name="Alfaro M."/>
            <person name="Sun H."/>
            <person name="Tritt A."/>
            <person name="Yoshinaga Y."/>
            <person name="Zwiers L.-H."/>
            <person name="Turgeon B."/>
            <person name="Goodwin S."/>
            <person name="Spatafora J."/>
            <person name="Crous P."/>
            <person name="Grigoriev I."/>
        </authorList>
    </citation>
    <scope>NUCLEOTIDE SEQUENCE</scope>
    <source>
        <strain evidence="2">CBS 480.64</strain>
    </source>
</reference>
<feature type="compositionally biased region" description="Polar residues" evidence="1">
    <location>
        <begin position="14"/>
        <end position="26"/>
    </location>
</feature>
<evidence type="ECO:0000256" key="1">
    <source>
        <dbReference type="SAM" id="MobiDB-lite"/>
    </source>
</evidence>
<dbReference type="OrthoDB" id="5385910at2759"/>
<evidence type="ECO:0000313" key="2">
    <source>
        <dbReference type="EMBL" id="KAF2860814.1"/>
    </source>
</evidence>
<feature type="region of interest" description="Disordered" evidence="1">
    <location>
        <begin position="1"/>
        <end position="117"/>
    </location>
</feature>
<dbReference type="EMBL" id="MU005978">
    <property type="protein sequence ID" value="KAF2860814.1"/>
    <property type="molecule type" value="Genomic_DNA"/>
</dbReference>
<gene>
    <name evidence="2" type="ORF">K470DRAFT_257592</name>
</gene>
<feature type="compositionally biased region" description="Low complexity" evidence="1">
    <location>
        <begin position="43"/>
        <end position="53"/>
    </location>
</feature>
<feature type="compositionally biased region" description="Pro residues" evidence="1">
    <location>
        <begin position="33"/>
        <end position="42"/>
    </location>
</feature>
<name>A0A6A7C028_9PEZI</name>
<protein>
    <submittedName>
        <fullName evidence="2">Uncharacterized protein</fullName>
    </submittedName>
</protein>
<dbReference type="AlphaFoldDB" id="A0A6A7C028"/>
<dbReference type="Proteomes" id="UP000799421">
    <property type="component" value="Unassembled WGS sequence"/>
</dbReference>
<accession>A0A6A7C028</accession>
<proteinExistence type="predicted"/>